<evidence type="ECO:0000313" key="2">
    <source>
        <dbReference type="EMBL" id="NEA22219.1"/>
    </source>
</evidence>
<dbReference type="InterPro" id="IPR001387">
    <property type="entry name" value="Cro/C1-type_HTH"/>
</dbReference>
<dbReference type="InterPro" id="IPR010982">
    <property type="entry name" value="Lambda_DNA-bd_dom_sf"/>
</dbReference>
<evidence type="ECO:0000313" key="3">
    <source>
        <dbReference type="Proteomes" id="UP000475532"/>
    </source>
</evidence>
<gene>
    <name evidence="2" type="ORF">G3I70_06920</name>
</gene>
<dbReference type="Pfam" id="PF13560">
    <property type="entry name" value="HTH_31"/>
    <property type="match status" value="1"/>
</dbReference>
<dbReference type="SMART" id="SM00530">
    <property type="entry name" value="HTH_XRE"/>
    <property type="match status" value="1"/>
</dbReference>
<reference evidence="2 3" key="1">
    <citation type="submission" date="2020-01" db="EMBL/GenBank/DDBJ databases">
        <title>Insect and environment-associated Actinomycetes.</title>
        <authorList>
            <person name="Currrie C."/>
            <person name="Chevrette M."/>
            <person name="Carlson C."/>
            <person name="Stubbendieck R."/>
            <person name="Wendt-Pienkowski E."/>
        </authorList>
    </citation>
    <scope>NUCLEOTIDE SEQUENCE [LARGE SCALE GENOMIC DNA]</scope>
    <source>
        <strain evidence="2 3">SID10258</strain>
    </source>
</reference>
<dbReference type="AlphaFoldDB" id="A0A6L9Q9M6"/>
<dbReference type="SUPFAM" id="SSF47413">
    <property type="entry name" value="lambda repressor-like DNA-binding domains"/>
    <property type="match status" value="1"/>
</dbReference>
<name>A0A6L9Q9M6_9ACTN</name>
<dbReference type="RefSeq" id="WP_163053780.1">
    <property type="nucleotide sequence ID" value="NZ_JAAGLI010000179.1"/>
</dbReference>
<sequence>MPPRRQRPRESPALVAFGRQMRRLREAKGIKQEAIAHLTKVSGPQVSRIENGKKRATRSFVVTVDDYLEAGGSLISLWEDLNKDGHPVPIWFDWPQIEADAAMLVCWQHSVIPGLAQTPAYALALLRGNQEAADARISRQAILTGDKDSNPPIVVFLLDEHVLHNLVGTPETMREQLEHLLELSLLPNVTVQVVLSSGEHEGVLGAFVVATMEDRSEIAYIETAVRGITTDDPADLSSLGRTLFELRSRALSQEMSRELIRKVIEERWT</sequence>
<dbReference type="PROSITE" id="PS50943">
    <property type="entry name" value="HTH_CROC1"/>
    <property type="match status" value="1"/>
</dbReference>
<dbReference type="Proteomes" id="UP000475532">
    <property type="component" value="Unassembled WGS sequence"/>
</dbReference>
<accession>A0A6L9Q9M6</accession>
<organism evidence="2 3">
    <name type="scientific">Actinomadura bangladeshensis</name>
    <dbReference type="NCBI Taxonomy" id="453573"/>
    <lineage>
        <taxon>Bacteria</taxon>
        <taxon>Bacillati</taxon>
        <taxon>Actinomycetota</taxon>
        <taxon>Actinomycetes</taxon>
        <taxon>Streptosporangiales</taxon>
        <taxon>Thermomonosporaceae</taxon>
        <taxon>Actinomadura</taxon>
    </lineage>
</organism>
<comment type="caution">
    <text evidence="2">The sequence shown here is derived from an EMBL/GenBank/DDBJ whole genome shotgun (WGS) entry which is preliminary data.</text>
</comment>
<dbReference type="CDD" id="cd00093">
    <property type="entry name" value="HTH_XRE"/>
    <property type="match status" value="1"/>
</dbReference>
<dbReference type="InterPro" id="IPR043917">
    <property type="entry name" value="DUF5753"/>
</dbReference>
<protein>
    <submittedName>
        <fullName evidence="2">Helix-turn-helix domain-containing protein</fullName>
    </submittedName>
</protein>
<dbReference type="EMBL" id="JAAGLI010000179">
    <property type="protein sequence ID" value="NEA22219.1"/>
    <property type="molecule type" value="Genomic_DNA"/>
</dbReference>
<proteinExistence type="predicted"/>
<feature type="domain" description="HTH cro/C1-type" evidence="1">
    <location>
        <begin position="21"/>
        <end position="77"/>
    </location>
</feature>
<evidence type="ECO:0000259" key="1">
    <source>
        <dbReference type="PROSITE" id="PS50943"/>
    </source>
</evidence>
<dbReference type="GO" id="GO:0003677">
    <property type="term" value="F:DNA binding"/>
    <property type="evidence" value="ECO:0007669"/>
    <property type="project" value="InterPro"/>
</dbReference>
<dbReference type="Gene3D" id="1.10.260.40">
    <property type="entry name" value="lambda repressor-like DNA-binding domains"/>
    <property type="match status" value="1"/>
</dbReference>
<dbReference type="Pfam" id="PF19054">
    <property type="entry name" value="DUF5753"/>
    <property type="match status" value="1"/>
</dbReference>